<gene>
    <name evidence="3" type="ORF">Cni_G22222</name>
</gene>
<keyword evidence="1" id="KW-1133">Transmembrane helix</keyword>
<feature type="transmembrane region" description="Helical" evidence="1">
    <location>
        <begin position="89"/>
        <end position="111"/>
    </location>
</feature>
<evidence type="ECO:0000313" key="4">
    <source>
        <dbReference type="Proteomes" id="UP001327560"/>
    </source>
</evidence>
<feature type="transmembrane region" description="Helical" evidence="1">
    <location>
        <begin position="347"/>
        <end position="368"/>
    </location>
</feature>
<feature type="transmembrane region" description="Helical" evidence="1">
    <location>
        <begin position="25"/>
        <end position="44"/>
    </location>
</feature>
<organism evidence="3 4">
    <name type="scientific">Canna indica</name>
    <name type="common">Indian-shot</name>
    <dbReference type="NCBI Taxonomy" id="4628"/>
    <lineage>
        <taxon>Eukaryota</taxon>
        <taxon>Viridiplantae</taxon>
        <taxon>Streptophyta</taxon>
        <taxon>Embryophyta</taxon>
        <taxon>Tracheophyta</taxon>
        <taxon>Spermatophyta</taxon>
        <taxon>Magnoliopsida</taxon>
        <taxon>Liliopsida</taxon>
        <taxon>Zingiberales</taxon>
        <taxon>Cannaceae</taxon>
        <taxon>Canna</taxon>
    </lineage>
</organism>
<dbReference type="Pfam" id="PF04578">
    <property type="entry name" value="DUF594"/>
    <property type="match status" value="1"/>
</dbReference>
<keyword evidence="1" id="KW-0812">Transmembrane</keyword>
<dbReference type="AlphaFoldDB" id="A0AAQ3KQY6"/>
<keyword evidence="1" id="KW-0472">Membrane</keyword>
<feature type="transmembrane region" description="Helical" evidence="1">
    <location>
        <begin position="389"/>
        <end position="412"/>
    </location>
</feature>
<evidence type="ECO:0000256" key="1">
    <source>
        <dbReference type="SAM" id="Phobius"/>
    </source>
</evidence>
<evidence type="ECO:0000259" key="2">
    <source>
        <dbReference type="Pfam" id="PF13968"/>
    </source>
</evidence>
<feature type="transmembrane region" description="Helical" evidence="1">
    <location>
        <begin position="117"/>
        <end position="136"/>
    </location>
</feature>
<name>A0AAQ3KQY6_9LILI</name>
<dbReference type="EMBL" id="CP136896">
    <property type="protein sequence ID" value="WOL13452.1"/>
    <property type="molecule type" value="Genomic_DNA"/>
</dbReference>
<sequence>MSSTDNGCLSMGPTPAVTQLRKQRAFTETITCIIMILITISFSFSVTQHRLWHSNRYLERGVRSLHQVVRQFLDLATFYLLTSPLKEIYVVWGVLLMITSGTVDTITGYNLSDYNTVKLLFIGLLTYNLFSVAYQLREVSRFSKYKINLWVIWSLIMLKTGERIISFLAAKRAYGVERVHLLSDYMQSEHEAASDVVVDPTYMKGYKYIIVHGEEKLSTVVSNEPSNPREVPRYELRFHRTDQVITVGGVWRCEGGLLSSKMDREDRFKDTCLSFALFKLLRIRFTDFPSAELYSEERKSTRELVIRGLLQPHDKRRIFRVVKTELGFLKDLFFTKYPIVFGCGFPIYNFILSFMLLAATGWLAMAANHRYRNRDPELDQRVGGPEIDLYITTVLVAMIIIMEIIELLTYLLSDWATVMLICWYVKVSWLRKWSCLDHAFKLLFRTRFSDPIRKDLGQYSLLRYYKSSFQTKLYKATFGFAGKKLGDGVKKGTSVKLSYEVKEAIFDSLKSSNGHLSNGESSLRRNQMSQLCWACRLPNYMHTTMVWHIATCFCEIKPTSQDIANKKVATTLSRYCAYLLVFVPELLPDPCNITAEFIFHKIVSETREFLVGVENENDMYEKMMEVDDLKVSIIRMGAILGKKLATIEDDNLRWKILADFWAEYILYLAPSNNVDAHRENLSFGGEFITHLWAILYHAGILERPPPPDTHGGISP</sequence>
<dbReference type="Pfam" id="PF13968">
    <property type="entry name" value="DUF4220"/>
    <property type="match status" value="1"/>
</dbReference>
<proteinExistence type="predicted"/>
<reference evidence="3 4" key="1">
    <citation type="submission" date="2023-10" db="EMBL/GenBank/DDBJ databases">
        <title>Chromosome-scale genome assembly provides insights into flower coloration mechanisms of Canna indica.</title>
        <authorList>
            <person name="Li C."/>
        </authorList>
    </citation>
    <scope>NUCLEOTIDE SEQUENCE [LARGE SCALE GENOMIC DNA]</scope>
    <source>
        <tissue evidence="3">Flower</tissue>
    </source>
</reference>
<keyword evidence="4" id="KW-1185">Reference proteome</keyword>
<feature type="domain" description="DUF4220" evidence="2">
    <location>
        <begin position="86"/>
        <end position="464"/>
    </location>
</feature>
<dbReference type="Proteomes" id="UP001327560">
    <property type="component" value="Chromosome 7"/>
</dbReference>
<dbReference type="InterPro" id="IPR007658">
    <property type="entry name" value="DUF594"/>
</dbReference>
<dbReference type="PANTHER" id="PTHR31325">
    <property type="entry name" value="OS01G0798800 PROTEIN-RELATED"/>
    <property type="match status" value="1"/>
</dbReference>
<protein>
    <recommendedName>
        <fullName evidence="2">DUF4220 domain-containing protein</fullName>
    </recommendedName>
</protein>
<dbReference type="InterPro" id="IPR025315">
    <property type="entry name" value="DUF4220"/>
</dbReference>
<evidence type="ECO:0000313" key="3">
    <source>
        <dbReference type="EMBL" id="WOL13452.1"/>
    </source>
</evidence>
<accession>A0AAQ3KQY6</accession>